<feature type="transmembrane region" description="Helical" evidence="11">
    <location>
        <begin position="50"/>
        <end position="68"/>
    </location>
</feature>
<dbReference type="STRING" id="31234.E3LJX6"/>
<proteinExistence type="predicted"/>
<dbReference type="OMA" id="HRYNTNI"/>
<comment type="cofactor">
    <cofactor evidence="1">
        <name>heme b</name>
        <dbReference type="ChEBI" id="CHEBI:60344"/>
    </cofactor>
</comment>
<keyword evidence="8 11" id="KW-1133">Transmembrane helix</keyword>
<evidence type="ECO:0000256" key="3">
    <source>
        <dbReference type="ARBA" id="ARBA00022448"/>
    </source>
</evidence>
<keyword evidence="7" id="KW-0249">Electron transport</keyword>
<dbReference type="OrthoDB" id="907479at2759"/>
<dbReference type="PANTHER" id="PTHR10106">
    <property type="entry name" value="CYTOCHROME B561-RELATED"/>
    <property type="match status" value="1"/>
</dbReference>
<dbReference type="Gene3D" id="1.20.120.1770">
    <property type="match status" value="1"/>
</dbReference>
<dbReference type="eggNOG" id="KOG1619">
    <property type="taxonomic scope" value="Eukaryota"/>
</dbReference>
<keyword evidence="4" id="KW-0349">Heme</keyword>
<organism evidence="14">
    <name type="scientific">Caenorhabditis remanei</name>
    <name type="common">Caenorhabditis vulgaris</name>
    <dbReference type="NCBI Taxonomy" id="31234"/>
    <lineage>
        <taxon>Eukaryota</taxon>
        <taxon>Metazoa</taxon>
        <taxon>Ecdysozoa</taxon>
        <taxon>Nematoda</taxon>
        <taxon>Chromadorea</taxon>
        <taxon>Rhabditida</taxon>
        <taxon>Rhabditina</taxon>
        <taxon>Rhabditomorpha</taxon>
        <taxon>Rhabditoidea</taxon>
        <taxon>Rhabditidae</taxon>
        <taxon>Peloderinae</taxon>
        <taxon>Caenorhabditis</taxon>
    </lineage>
</organism>
<feature type="domain" description="Cytochrome b561" evidence="12">
    <location>
        <begin position="15"/>
        <end position="173"/>
    </location>
</feature>
<evidence type="ECO:0000256" key="10">
    <source>
        <dbReference type="ARBA" id="ARBA00023136"/>
    </source>
</evidence>
<dbReference type="InterPro" id="IPR043205">
    <property type="entry name" value="CYB561/CYBRD1-like"/>
</dbReference>
<name>E3LJX6_CAERE</name>
<evidence type="ECO:0000256" key="8">
    <source>
        <dbReference type="ARBA" id="ARBA00022989"/>
    </source>
</evidence>
<evidence type="ECO:0000256" key="11">
    <source>
        <dbReference type="SAM" id="Phobius"/>
    </source>
</evidence>
<reference evidence="13" key="1">
    <citation type="submission" date="2007-07" db="EMBL/GenBank/DDBJ databases">
        <title>PCAP assembly of the Caenorhabditis remanei genome.</title>
        <authorList>
            <consortium name="The Caenorhabditis remanei Sequencing Consortium"/>
            <person name="Wilson R.K."/>
        </authorList>
    </citation>
    <scope>NUCLEOTIDE SEQUENCE [LARGE SCALE GENOMIC DNA]</scope>
    <source>
        <strain evidence="13">PB4641</strain>
    </source>
</reference>
<feature type="transmembrane region" description="Helical" evidence="11">
    <location>
        <begin position="80"/>
        <end position="102"/>
    </location>
</feature>
<dbReference type="InterPro" id="IPR006593">
    <property type="entry name" value="Cyt_b561/ferric_Rdtase_TM"/>
</dbReference>
<dbReference type="Proteomes" id="UP000008281">
    <property type="component" value="Unassembled WGS sequence"/>
</dbReference>
<feature type="transmembrane region" description="Helical" evidence="11">
    <location>
        <begin position="138"/>
        <end position="158"/>
    </location>
</feature>
<feature type="transmembrane region" description="Helical" evidence="11">
    <location>
        <begin position="12"/>
        <end position="30"/>
    </location>
</feature>
<feature type="transmembrane region" description="Helical" evidence="11">
    <location>
        <begin position="114"/>
        <end position="132"/>
    </location>
</feature>
<keyword evidence="3" id="KW-0813">Transport</keyword>
<dbReference type="GO" id="GO:0046872">
    <property type="term" value="F:metal ion binding"/>
    <property type="evidence" value="ECO:0007669"/>
    <property type="project" value="UniProtKB-KW"/>
</dbReference>
<dbReference type="GO" id="GO:0016491">
    <property type="term" value="F:oxidoreductase activity"/>
    <property type="evidence" value="ECO:0007669"/>
    <property type="project" value="InterPro"/>
</dbReference>
<keyword evidence="9" id="KW-0408">Iron</keyword>
<gene>
    <name evidence="13" type="ORF">CRE_18576</name>
</gene>
<evidence type="ECO:0000256" key="6">
    <source>
        <dbReference type="ARBA" id="ARBA00022723"/>
    </source>
</evidence>
<evidence type="ECO:0000256" key="5">
    <source>
        <dbReference type="ARBA" id="ARBA00022692"/>
    </source>
</evidence>
<dbReference type="PROSITE" id="PS50939">
    <property type="entry name" value="CYTOCHROME_B561"/>
    <property type="match status" value="1"/>
</dbReference>
<evidence type="ECO:0000256" key="7">
    <source>
        <dbReference type="ARBA" id="ARBA00022982"/>
    </source>
</evidence>
<dbReference type="AlphaFoldDB" id="E3LJX6"/>
<dbReference type="SMART" id="SM00665">
    <property type="entry name" value="B561"/>
    <property type="match status" value="1"/>
</dbReference>
<comment type="subcellular location">
    <subcellularLocation>
        <location evidence="2">Membrane</location>
        <topology evidence="2">Multi-pass membrane protein</topology>
    </subcellularLocation>
</comment>
<evidence type="ECO:0000313" key="14">
    <source>
        <dbReference type="Proteomes" id="UP000008281"/>
    </source>
</evidence>
<protein>
    <recommendedName>
        <fullName evidence="12">Cytochrome b561 domain-containing protein</fullName>
    </recommendedName>
</protein>
<dbReference type="GO" id="GO:0016020">
    <property type="term" value="C:membrane"/>
    <property type="evidence" value="ECO:0007669"/>
    <property type="project" value="UniProtKB-SubCell"/>
</dbReference>
<dbReference type="Pfam" id="PF03188">
    <property type="entry name" value="Cytochrom_B561"/>
    <property type="match status" value="1"/>
</dbReference>
<keyword evidence="5 11" id="KW-0812">Transmembrane</keyword>
<dbReference type="HOGENOM" id="CLU_069712_3_0_1"/>
<evidence type="ECO:0000313" key="13">
    <source>
        <dbReference type="EMBL" id="EFO99704.1"/>
    </source>
</evidence>
<sequence length="173" mass="19737">MSTYSLDNFDFVLTVTHLVGFVTVCQNGYFFNTFRNGIAIRNERKKLHGLLMFLGFIYFQGEALMGYRVHRYNTNIVTKIIHILFHFAAIGLGLPAMVSVVLSIQFAKTSHFSNIHSGLGVVVLIVYTGHVSYNRIEYIGAIAMLFTIRYTLLILAVVTPKPWRREKTIDELK</sequence>
<evidence type="ECO:0000256" key="4">
    <source>
        <dbReference type="ARBA" id="ARBA00022617"/>
    </source>
</evidence>
<accession>E3LJX6</accession>
<evidence type="ECO:0000256" key="2">
    <source>
        <dbReference type="ARBA" id="ARBA00004141"/>
    </source>
</evidence>
<evidence type="ECO:0000259" key="12">
    <source>
        <dbReference type="PROSITE" id="PS50939"/>
    </source>
</evidence>
<dbReference type="PANTHER" id="PTHR10106:SF50">
    <property type="entry name" value="CYTOCHROME B561 DOMAIN-CONTAINING PROTEIN"/>
    <property type="match status" value="1"/>
</dbReference>
<evidence type="ECO:0000256" key="9">
    <source>
        <dbReference type="ARBA" id="ARBA00023004"/>
    </source>
</evidence>
<evidence type="ECO:0000256" key="1">
    <source>
        <dbReference type="ARBA" id="ARBA00001970"/>
    </source>
</evidence>
<keyword evidence="6" id="KW-0479">Metal-binding</keyword>
<keyword evidence="14" id="KW-1185">Reference proteome</keyword>
<dbReference type="CDD" id="cd08554">
    <property type="entry name" value="Cyt_b561"/>
    <property type="match status" value="1"/>
</dbReference>
<dbReference type="EMBL" id="DS268410">
    <property type="protein sequence ID" value="EFO99704.1"/>
    <property type="molecule type" value="Genomic_DNA"/>
</dbReference>
<dbReference type="InParanoid" id="E3LJX6"/>
<keyword evidence="10 11" id="KW-0472">Membrane</keyword>